<dbReference type="RefSeq" id="WP_145069965.1">
    <property type="nucleotide sequence ID" value="NZ_CP036287.1"/>
</dbReference>
<dbReference type="SUPFAM" id="SSF101898">
    <property type="entry name" value="NHL repeat"/>
    <property type="match status" value="1"/>
</dbReference>
<organism evidence="1 2">
    <name type="scientific">Engelhardtia mirabilis</name>
    <dbReference type="NCBI Taxonomy" id="2528011"/>
    <lineage>
        <taxon>Bacteria</taxon>
        <taxon>Pseudomonadati</taxon>
        <taxon>Planctomycetota</taxon>
        <taxon>Planctomycetia</taxon>
        <taxon>Planctomycetia incertae sedis</taxon>
        <taxon>Engelhardtia</taxon>
    </lineage>
</organism>
<name>A0A518BS10_9BACT</name>
<keyword evidence="2" id="KW-1185">Reference proteome</keyword>
<dbReference type="KEGG" id="pbap:Pla133_48840"/>
<dbReference type="InterPro" id="IPR015943">
    <property type="entry name" value="WD40/YVTN_repeat-like_dom_sf"/>
</dbReference>
<proteinExistence type="predicted"/>
<dbReference type="AlphaFoldDB" id="A0A518BS10"/>
<protein>
    <recommendedName>
        <fullName evidence="3">SMP-30/Gluconolaconase/LRE-like region</fullName>
    </recommendedName>
</protein>
<accession>A0A518BS10</accession>
<sequence>MNLYALRSNHWTRTHRALLATPDGASTTVAGGYDTTLMGMAITPDGPINVLQLTDDATKLIRIDPAAGFANQQVTLGPAMAVRDMDAGPDGSLHFTGGPLDDLGVWLIAPDGALAKLPALIPGLPFSPTSNPSAIHCDQASGTLWVAQNSPSVEARVYTIDLASGDAALWCQIAGCPQPSVRGISYDPVSRLPIVGLDAYATVGYLDQSGVAQASIRIARPADVDLR</sequence>
<dbReference type="Gene3D" id="2.130.10.10">
    <property type="entry name" value="YVTN repeat-like/Quinoprotein amine dehydrogenase"/>
    <property type="match status" value="1"/>
</dbReference>
<reference evidence="1 2" key="1">
    <citation type="submission" date="2019-02" db="EMBL/GenBank/DDBJ databases">
        <title>Deep-cultivation of Planctomycetes and their phenomic and genomic characterization uncovers novel biology.</title>
        <authorList>
            <person name="Wiegand S."/>
            <person name="Jogler M."/>
            <person name="Boedeker C."/>
            <person name="Pinto D."/>
            <person name="Vollmers J."/>
            <person name="Rivas-Marin E."/>
            <person name="Kohn T."/>
            <person name="Peeters S.H."/>
            <person name="Heuer A."/>
            <person name="Rast P."/>
            <person name="Oberbeckmann S."/>
            <person name="Bunk B."/>
            <person name="Jeske O."/>
            <person name="Meyerdierks A."/>
            <person name="Storesund J.E."/>
            <person name="Kallscheuer N."/>
            <person name="Luecker S."/>
            <person name="Lage O.M."/>
            <person name="Pohl T."/>
            <person name="Merkel B.J."/>
            <person name="Hornburger P."/>
            <person name="Mueller R.-W."/>
            <person name="Bruemmer F."/>
            <person name="Labrenz M."/>
            <person name="Spormann A.M."/>
            <person name="Op den Camp H."/>
            <person name="Overmann J."/>
            <person name="Amann R."/>
            <person name="Jetten M.S.M."/>
            <person name="Mascher T."/>
            <person name="Medema M.H."/>
            <person name="Devos D.P."/>
            <person name="Kaster A.-K."/>
            <person name="Ovreas L."/>
            <person name="Rohde M."/>
            <person name="Galperin M.Y."/>
            <person name="Jogler C."/>
        </authorList>
    </citation>
    <scope>NUCLEOTIDE SEQUENCE [LARGE SCALE GENOMIC DNA]</scope>
    <source>
        <strain evidence="1 2">Pla133</strain>
    </source>
</reference>
<gene>
    <name evidence="1" type="ORF">Pla133_48840</name>
</gene>
<dbReference type="EMBL" id="CP036287">
    <property type="protein sequence ID" value="QDU69762.1"/>
    <property type="molecule type" value="Genomic_DNA"/>
</dbReference>
<evidence type="ECO:0000313" key="2">
    <source>
        <dbReference type="Proteomes" id="UP000316921"/>
    </source>
</evidence>
<evidence type="ECO:0008006" key="3">
    <source>
        <dbReference type="Google" id="ProtNLM"/>
    </source>
</evidence>
<dbReference type="Proteomes" id="UP000316921">
    <property type="component" value="Chromosome"/>
</dbReference>
<evidence type="ECO:0000313" key="1">
    <source>
        <dbReference type="EMBL" id="QDU69762.1"/>
    </source>
</evidence>